<organism evidence="4 5">
    <name type="scientific">Flavobacterium suncheonense GH29-5 = DSM 17707</name>
    <dbReference type="NCBI Taxonomy" id="1121899"/>
    <lineage>
        <taxon>Bacteria</taxon>
        <taxon>Pseudomonadati</taxon>
        <taxon>Bacteroidota</taxon>
        <taxon>Flavobacteriia</taxon>
        <taxon>Flavobacteriales</taxon>
        <taxon>Flavobacteriaceae</taxon>
        <taxon>Flavobacterium</taxon>
    </lineage>
</organism>
<reference evidence="4 5" key="1">
    <citation type="submission" date="2013-09" db="EMBL/GenBank/DDBJ databases">
        <authorList>
            <person name="Zeng Z."/>
            <person name="Chen C."/>
        </authorList>
    </citation>
    <scope>NUCLEOTIDE SEQUENCE [LARGE SCALE GENOMIC DNA]</scope>
    <source>
        <strain evidence="4 5">GH29-5</strain>
    </source>
</reference>
<keyword evidence="1" id="KW-0732">Signal</keyword>
<evidence type="ECO:0000256" key="2">
    <source>
        <dbReference type="ARBA" id="ARBA00022737"/>
    </source>
</evidence>
<accession>A0A0A2M5J2</accession>
<dbReference type="InterPro" id="IPR026444">
    <property type="entry name" value="Secre_tail"/>
</dbReference>
<dbReference type="InterPro" id="IPR003410">
    <property type="entry name" value="HYR_dom"/>
</dbReference>
<dbReference type="NCBIfam" id="TIGR04183">
    <property type="entry name" value="Por_Secre_tail"/>
    <property type="match status" value="1"/>
</dbReference>
<proteinExistence type="predicted"/>
<keyword evidence="2" id="KW-0677">Repeat</keyword>
<sequence>MDNCAGSIIGTTSTVFPITTQGETLVTWIFDDGHGNQSQSVQRVYIDDTIEPQAPVLEDVLEQCSVASIDAPTALDNCAGSIVGTTSTVFPITAQGETLVTWIFDDGNGNQSQSVQRVFIDDTIAPTITCPQDIYLSACQSTASWSVPTVQDNCSGYQIIQTEGPVSGSDFAFGSTAISYQVTDAGGNTANCSFTVTRAPALTAESVNTNSELYYGYSSDQSSVFTVTPSGGKAPYAIEITMNRALKCNQVNDSGDESWVGGAGGVTINNGCLAFPSTVSGIPKSTKTISSGSYSVTVNLMDDAEITATVTDADGCVVTTSKHILADDVRCFAGNSGRAKIAICHKTGNTKNPCTSICVDDNAVAEHIAHGDFLGKCTSNCMDPNGVRIVEGAGFNVKVYPNPSNSIFNLEIENGSDAKVIIEIFDISGRRIKQLNITDTPAIAFGEEFPRGVYLVNVQQGENNKTIRVVKE</sequence>
<dbReference type="EMBL" id="JRLW01000017">
    <property type="protein sequence ID" value="KGO87937.1"/>
    <property type="molecule type" value="Genomic_DNA"/>
</dbReference>
<dbReference type="eggNOG" id="COG3391">
    <property type="taxonomic scope" value="Bacteria"/>
</dbReference>
<dbReference type="PANTHER" id="PTHR24273:SF32">
    <property type="entry name" value="HYALIN"/>
    <property type="match status" value="1"/>
</dbReference>
<comment type="caution">
    <text evidence="4">The sequence shown here is derived from an EMBL/GenBank/DDBJ whole genome shotgun (WGS) entry which is preliminary data.</text>
</comment>
<evidence type="ECO:0000259" key="3">
    <source>
        <dbReference type="PROSITE" id="PS50825"/>
    </source>
</evidence>
<keyword evidence="5" id="KW-1185">Reference proteome</keyword>
<feature type="domain" description="HYR" evidence="3">
    <location>
        <begin position="121"/>
        <end position="200"/>
    </location>
</feature>
<evidence type="ECO:0000313" key="4">
    <source>
        <dbReference type="EMBL" id="KGO87937.1"/>
    </source>
</evidence>
<dbReference type="AlphaFoldDB" id="A0A0A2M5J2"/>
<evidence type="ECO:0000256" key="1">
    <source>
        <dbReference type="ARBA" id="ARBA00022729"/>
    </source>
</evidence>
<dbReference type="Pfam" id="PF02494">
    <property type="entry name" value="HYR"/>
    <property type="match status" value="1"/>
</dbReference>
<dbReference type="Proteomes" id="UP000030121">
    <property type="component" value="Unassembled WGS sequence"/>
</dbReference>
<dbReference type="STRING" id="1121899.GCA_000430025_02430"/>
<evidence type="ECO:0000313" key="5">
    <source>
        <dbReference type="Proteomes" id="UP000030121"/>
    </source>
</evidence>
<dbReference type="PANTHER" id="PTHR24273">
    <property type="entry name" value="FI04643P-RELATED"/>
    <property type="match status" value="1"/>
</dbReference>
<dbReference type="Pfam" id="PF18962">
    <property type="entry name" value="Por_Secre_tail"/>
    <property type="match status" value="1"/>
</dbReference>
<dbReference type="PROSITE" id="PS50825">
    <property type="entry name" value="HYR"/>
    <property type="match status" value="1"/>
</dbReference>
<protein>
    <recommendedName>
        <fullName evidence="3">HYR domain-containing protein</fullName>
    </recommendedName>
</protein>
<gene>
    <name evidence="4" type="ORF">Q764_12390</name>
</gene>
<name>A0A0A2M5J2_9FLAO</name>